<dbReference type="EMBL" id="BJOC01000034">
    <property type="protein sequence ID" value="GED23399.1"/>
    <property type="molecule type" value="Genomic_DNA"/>
</dbReference>
<evidence type="ECO:0008006" key="3">
    <source>
        <dbReference type="Google" id="ProtNLM"/>
    </source>
</evidence>
<keyword evidence="2" id="KW-1185">Reference proteome</keyword>
<dbReference type="Pfam" id="PF04222">
    <property type="entry name" value="DUF416"/>
    <property type="match status" value="1"/>
</dbReference>
<dbReference type="OrthoDB" id="9204516at2"/>
<evidence type="ECO:0000313" key="2">
    <source>
        <dbReference type="Proteomes" id="UP000319812"/>
    </source>
</evidence>
<gene>
    <name evidence="1" type="ORF">HHA01_23760</name>
</gene>
<reference evidence="1 2" key="1">
    <citation type="submission" date="2019-06" db="EMBL/GenBank/DDBJ databases">
        <title>Whole genome shotgun sequence of Halomonas halmophila NBRC 15537.</title>
        <authorList>
            <person name="Hosoyama A."/>
            <person name="Uohara A."/>
            <person name="Ohji S."/>
            <person name="Ichikawa N."/>
        </authorList>
    </citation>
    <scope>NUCLEOTIDE SEQUENCE [LARGE SCALE GENOMIC DNA]</scope>
    <source>
        <strain evidence="1 2">NBRC 15537</strain>
    </source>
</reference>
<dbReference type="InterPro" id="IPR007338">
    <property type="entry name" value="DUF416"/>
</dbReference>
<organism evidence="1 2">
    <name type="scientific">Halomonas halmophila</name>
    <dbReference type="NCBI Taxonomy" id="252"/>
    <lineage>
        <taxon>Bacteria</taxon>
        <taxon>Pseudomonadati</taxon>
        <taxon>Pseudomonadota</taxon>
        <taxon>Gammaproteobacteria</taxon>
        <taxon>Oceanospirillales</taxon>
        <taxon>Halomonadaceae</taxon>
        <taxon>Halomonas</taxon>
    </lineage>
</organism>
<dbReference type="AlphaFoldDB" id="A0A4Y4EZY7"/>
<accession>A0A4Y4EZY7</accession>
<evidence type="ECO:0000313" key="1">
    <source>
        <dbReference type="EMBL" id="GED23399.1"/>
    </source>
</evidence>
<dbReference type="Gene3D" id="1.20.1590.10">
    <property type="entry name" value="YP_001051499.1 domain like"/>
    <property type="match status" value="1"/>
</dbReference>
<sequence>MSSSTGFFDQLQALTPAGQQAFMATLCERLVPNYALYAETTGHGDPQALRAVLALVWEQLSVKDARIDFDRQADKLAELEPPAEDDSFGARRALEAVVALSALLDALRGESPGSILEVSRTSRGGVRAFIELTEGEDDDDKLAQLTREHPLMAEENDFQDAALEAAQARLDKDAIKAMRKLGRNEGVSNLGLSADT</sequence>
<dbReference type="InterPro" id="IPR023381">
    <property type="entry name" value="YP001051499.1-like_dom_sf"/>
</dbReference>
<name>A0A4Y4EZY7_9GAMM</name>
<proteinExistence type="predicted"/>
<dbReference type="RefSeq" id="WP_141321027.1">
    <property type="nucleotide sequence ID" value="NZ_BJOC01000034.1"/>
</dbReference>
<dbReference type="Proteomes" id="UP000319812">
    <property type="component" value="Unassembled WGS sequence"/>
</dbReference>
<protein>
    <recommendedName>
        <fullName evidence="3">DUF416 domain-containing protein</fullName>
    </recommendedName>
</protein>
<comment type="caution">
    <text evidence="1">The sequence shown here is derived from an EMBL/GenBank/DDBJ whole genome shotgun (WGS) entry which is preliminary data.</text>
</comment>